<dbReference type="InterPro" id="IPR012337">
    <property type="entry name" value="RNaseH-like_sf"/>
</dbReference>
<dbReference type="GO" id="GO:0003676">
    <property type="term" value="F:nucleic acid binding"/>
    <property type="evidence" value="ECO:0007669"/>
    <property type="project" value="InterPro"/>
</dbReference>
<dbReference type="RefSeq" id="XP_064653362.1">
    <property type="nucleotide sequence ID" value="XM_064808453.1"/>
</dbReference>
<comment type="caution">
    <text evidence="1">The sequence shown here is derived from an EMBL/GenBank/DDBJ whole genome shotgun (WGS) entry which is preliminary data.</text>
</comment>
<keyword evidence="2" id="KW-1185">Reference proteome</keyword>
<dbReference type="EMBL" id="JAVRRT010000039">
    <property type="protein sequence ID" value="KAK5162692.1"/>
    <property type="molecule type" value="Genomic_DNA"/>
</dbReference>
<dbReference type="GeneID" id="89932561"/>
<dbReference type="AlphaFoldDB" id="A0AAV9NUR6"/>
<evidence type="ECO:0000313" key="2">
    <source>
        <dbReference type="Proteomes" id="UP001337655"/>
    </source>
</evidence>
<dbReference type="Gene3D" id="3.30.420.10">
    <property type="entry name" value="Ribonuclease H-like superfamily/Ribonuclease H"/>
    <property type="match status" value="1"/>
</dbReference>
<protein>
    <submittedName>
        <fullName evidence="1">Uncharacterized protein</fullName>
    </submittedName>
</protein>
<dbReference type="InterPro" id="IPR036397">
    <property type="entry name" value="RNaseH_sf"/>
</dbReference>
<accession>A0AAV9NUR6</accession>
<sequence length="198" mass="22431">MEIEQLSACASDGQHFTTTIRTSTRRNNSPVLSKFTPMVYSMLAVDPTAAFDNFIVWVNRIMNQHSNGTATHSDVVLVAHNGMCHDHVILFRAMMMWGITPPLWRLSDSLPIFKLVVRPNPNQSSTLSQLAHEYVPWFVHVQHDALSDSNALRHVVMSAVPNWRLACYSFSSSFEYFSKSVGFNTYRVRPSLPFPDSP</sequence>
<organism evidence="1 2">
    <name type="scientific">Saxophila tyrrhenica</name>
    <dbReference type="NCBI Taxonomy" id="1690608"/>
    <lineage>
        <taxon>Eukaryota</taxon>
        <taxon>Fungi</taxon>
        <taxon>Dikarya</taxon>
        <taxon>Ascomycota</taxon>
        <taxon>Pezizomycotina</taxon>
        <taxon>Dothideomycetes</taxon>
        <taxon>Dothideomycetidae</taxon>
        <taxon>Mycosphaerellales</taxon>
        <taxon>Extremaceae</taxon>
        <taxon>Saxophila</taxon>
    </lineage>
</organism>
<reference evidence="1 2" key="1">
    <citation type="submission" date="2023-08" db="EMBL/GenBank/DDBJ databases">
        <title>Black Yeasts Isolated from many extreme environments.</title>
        <authorList>
            <person name="Coleine C."/>
            <person name="Stajich J.E."/>
            <person name="Selbmann L."/>
        </authorList>
    </citation>
    <scope>NUCLEOTIDE SEQUENCE [LARGE SCALE GENOMIC DNA]</scope>
    <source>
        <strain evidence="1 2">CCFEE 5935</strain>
    </source>
</reference>
<gene>
    <name evidence="1" type="ORF">LTR77_011245</name>
</gene>
<dbReference type="SUPFAM" id="SSF53098">
    <property type="entry name" value="Ribonuclease H-like"/>
    <property type="match status" value="1"/>
</dbReference>
<dbReference type="Proteomes" id="UP001337655">
    <property type="component" value="Unassembled WGS sequence"/>
</dbReference>
<proteinExistence type="predicted"/>
<evidence type="ECO:0000313" key="1">
    <source>
        <dbReference type="EMBL" id="KAK5162692.1"/>
    </source>
</evidence>
<name>A0AAV9NUR6_9PEZI</name>